<name>A0A3D9DV82_9GAMM</name>
<comment type="caution">
    <text evidence="3">The sequence shown here is derived from an EMBL/GenBank/DDBJ whole genome shotgun (WGS) entry which is preliminary data.</text>
</comment>
<keyword evidence="4" id="KW-1185">Reference proteome</keyword>
<dbReference type="InterPro" id="IPR029058">
    <property type="entry name" value="AB_hydrolase_fold"/>
</dbReference>
<evidence type="ECO:0000313" key="4">
    <source>
        <dbReference type="Proteomes" id="UP000256334"/>
    </source>
</evidence>
<dbReference type="PANTHER" id="PTHR43689">
    <property type="entry name" value="HYDROLASE"/>
    <property type="match status" value="1"/>
</dbReference>
<evidence type="ECO:0000313" key="3">
    <source>
        <dbReference type="EMBL" id="REC94657.1"/>
    </source>
</evidence>
<dbReference type="Gene3D" id="3.40.50.1820">
    <property type="entry name" value="alpha/beta hydrolase"/>
    <property type="match status" value="1"/>
</dbReference>
<evidence type="ECO:0000256" key="1">
    <source>
        <dbReference type="SAM" id="MobiDB-lite"/>
    </source>
</evidence>
<protein>
    <submittedName>
        <fullName evidence="3">Pimeloyl-ACP methyl ester carboxylesterase</fullName>
    </submittedName>
</protein>
<accession>A0A3D9DV82</accession>
<dbReference type="Pfam" id="PF00561">
    <property type="entry name" value="Abhydrolase_1"/>
    <property type="match status" value="1"/>
</dbReference>
<reference evidence="3 4" key="1">
    <citation type="submission" date="2018-07" db="EMBL/GenBank/DDBJ databases">
        <title>Genomic Encyclopedia of Type Strains, Phase IV (KMG-IV): sequencing the most valuable type-strain genomes for metagenomic binning, comparative biology and taxonomic classification.</title>
        <authorList>
            <person name="Goeker M."/>
        </authorList>
    </citation>
    <scope>NUCLEOTIDE SEQUENCE [LARGE SCALE GENOMIC DNA]</scope>
    <source>
        <strain evidence="3 4">DSM 14324</strain>
    </source>
</reference>
<dbReference type="InterPro" id="IPR000639">
    <property type="entry name" value="Epox_hydrolase-like"/>
</dbReference>
<evidence type="ECO:0000259" key="2">
    <source>
        <dbReference type="Pfam" id="PF00561"/>
    </source>
</evidence>
<dbReference type="PANTHER" id="PTHR43689:SF8">
    <property type="entry name" value="ALPHA_BETA-HYDROLASES SUPERFAMILY PROTEIN"/>
    <property type="match status" value="1"/>
</dbReference>
<dbReference type="GO" id="GO:0003824">
    <property type="term" value="F:catalytic activity"/>
    <property type="evidence" value="ECO:0007669"/>
    <property type="project" value="InterPro"/>
</dbReference>
<organism evidence="3 4">
    <name type="scientific">Kushneria indalinina DSM 14324</name>
    <dbReference type="NCBI Taxonomy" id="1122140"/>
    <lineage>
        <taxon>Bacteria</taxon>
        <taxon>Pseudomonadati</taxon>
        <taxon>Pseudomonadota</taxon>
        <taxon>Gammaproteobacteria</taxon>
        <taxon>Oceanospirillales</taxon>
        <taxon>Halomonadaceae</taxon>
        <taxon>Kushneria</taxon>
    </lineage>
</organism>
<feature type="compositionally biased region" description="Basic and acidic residues" evidence="1">
    <location>
        <begin position="1"/>
        <end position="11"/>
    </location>
</feature>
<dbReference type="OrthoDB" id="9780765at2"/>
<sequence>MARDFPQERTQRHSRRRSHKGRWALAGLAASMAWASWQKRQAIRATHHDRLNTAPELSRSAMVNGILMRWEEHGERSEQPPVVMLHGIPTNPRLWRHVIPRLVDTGTCCLAWELVGFGWSINEGLERDISVAAQVDYLIAWLNHQQIERATFVGHDIGGGVLQALLALYPERIAGLVLVDSVAFDNWPVPAVATAAQMAGVIGKLPPALLRPIFHKALTSLGHDNTRRETRSAALLWAPYSQPTGPAGFAHQARCMSAADTASIAARLPLSPTMPIAMVWGDQDPLSLASAERLAARISVPVIRRIQGGYHFNPEDHPDIVAEEVRRMITRVAQGPTADDVSDPTI</sequence>
<dbReference type="SUPFAM" id="SSF53474">
    <property type="entry name" value="alpha/beta-Hydrolases"/>
    <property type="match status" value="1"/>
</dbReference>
<gene>
    <name evidence="3" type="ORF">C8D72_1483</name>
</gene>
<dbReference type="RefSeq" id="WP_115853768.1">
    <property type="nucleotide sequence ID" value="NZ_QRDJ01000007.1"/>
</dbReference>
<proteinExistence type="predicted"/>
<dbReference type="Proteomes" id="UP000256334">
    <property type="component" value="Unassembled WGS sequence"/>
</dbReference>
<feature type="domain" description="AB hydrolase-1" evidence="2">
    <location>
        <begin position="80"/>
        <end position="318"/>
    </location>
</feature>
<feature type="region of interest" description="Disordered" evidence="1">
    <location>
        <begin position="1"/>
        <end position="20"/>
    </location>
</feature>
<dbReference type="InterPro" id="IPR000073">
    <property type="entry name" value="AB_hydrolase_1"/>
</dbReference>
<dbReference type="PRINTS" id="PR00412">
    <property type="entry name" value="EPOXHYDRLASE"/>
</dbReference>
<dbReference type="AlphaFoldDB" id="A0A3D9DV82"/>
<dbReference type="EMBL" id="QRDJ01000007">
    <property type="protein sequence ID" value="REC94657.1"/>
    <property type="molecule type" value="Genomic_DNA"/>
</dbReference>